<dbReference type="AlphaFoldDB" id="A0A2T7BQ29"/>
<evidence type="ECO:0000313" key="9">
    <source>
        <dbReference type="Proteomes" id="UP000244450"/>
    </source>
</evidence>
<sequence length="369" mass="40081">MKTSAYIIPLVILLAACGGGDKTKDNAARLEKLKSEKAKIDKEIADLEKQLNVKDSVQRKNVAVLTLADTTFTHYIDVQGAVDARENVNVSARTPGTITSIFVKEGTHVSQGQTLAQVDDQVLKANMAELNTQLDLANTLYEKQKNLWSQQIGSEVQYLNAKSQKESLERRMGTLQEQMNQTRIVAPISGTVDAVIAKVGDLAQPGAPAFRVVNSNNLKIVANIAEAYAGHVHTGDRVKVTFPDINKSIENKITFAAQTIDPLSRTIRVEVALAPDAALKANMVAQIQIVDYQAPAAIIVPVGVIQYSLGKPYVLVAQQEGKGLVAKRRMIEIGRTYNDKAEVKSGLQAGEKLVVTGFQDLNDNDPVQL</sequence>
<keyword evidence="9" id="KW-1185">Reference proteome</keyword>
<dbReference type="Pfam" id="PF25954">
    <property type="entry name" value="Beta-barrel_RND_2"/>
    <property type="match status" value="1"/>
</dbReference>
<dbReference type="SUPFAM" id="SSF111369">
    <property type="entry name" value="HlyD-like secretion proteins"/>
    <property type="match status" value="1"/>
</dbReference>
<dbReference type="Gene3D" id="2.40.420.20">
    <property type="match status" value="1"/>
</dbReference>
<evidence type="ECO:0000313" key="8">
    <source>
        <dbReference type="EMBL" id="PUZ29788.1"/>
    </source>
</evidence>
<feature type="coiled-coil region" evidence="4">
    <location>
        <begin position="127"/>
        <end position="185"/>
    </location>
</feature>
<organism evidence="8 9">
    <name type="scientific">Chitinophaga parva</name>
    <dbReference type="NCBI Taxonomy" id="2169414"/>
    <lineage>
        <taxon>Bacteria</taxon>
        <taxon>Pseudomonadati</taxon>
        <taxon>Bacteroidota</taxon>
        <taxon>Chitinophagia</taxon>
        <taxon>Chitinophagales</taxon>
        <taxon>Chitinophagaceae</taxon>
        <taxon>Chitinophaga</taxon>
    </lineage>
</organism>
<dbReference type="GO" id="GO:0015562">
    <property type="term" value="F:efflux transmembrane transporter activity"/>
    <property type="evidence" value="ECO:0007669"/>
    <property type="project" value="TreeGrafter"/>
</dbReference>
<dbReference type="Gene3D" id="2.40.50.100">
    <property type="match status" value="1"/>
</dbReference>
<name>A0A2T7BQ29_9BACT</name>
<dbReference type="Proteomes" id="UP000244450">
    <property type="component" value="Unassembled WGS sequence"/>
</dbReference>
<feature type="domain" description="CusB-like beta-barrel" evidence="6">
    <location>
        <begin position="220"/>
        <end position="290"/>
    </location>
</feature>
<evidence type="ECO:0000259" key="6">
    <source>
        <dbReference type="Pfam" id="PF25954"/>
    </source>
</evidence>
<keyword evidence="4" id="KW-0175">Coiled coil</keyword>
<protein>
    <submittedName>
        <fullName evidence="8">Efflux RND transporter periplasmic adaptor subunit</fullName>
    </submittedName>
</protein>
<dbReference type="InterPro" id="IPR058625">
    <property type="entry name" value="MdtA-like_BSH"/>
</dbReference>
<dbReference type="EMBL" id="QCYK01000001">
    <property type="protein sequence ID" value="PUZ29788.1"/>
    <property type="molecule type" value="Genomic_DNA"/>
</dbReference>
<dbReference type="InterPro" id="IPR058627">
    <property type="entry name" value="MdtA-like_C"/>
</dbReference>
<keyword evidence="3" id="KW-0813">Transport</keyword>
<accession>A0A2T7BQ29</accession>
<evidence type="ECO:0000259" key="5">
    <source>
        <dbReference type="Pfam" id="PF25917"/>
    </source>
</evidence>
<evidence type="ECO:0000256" key="4">
    <source>
        <dbReference type="SAM" id="Coils"/>
    </source>
</evidence>
<feature type="domain" description="Multidrug resistance protein MdtA-like C-terminal permuted SH3" evidence="7">
    <location>
        <begin position="297"/>
        <end position="359"/>
    </location>
</feature>
<dbReference type="NCBIfam" id="TIGR01730">
    <property type="entry name" value="RND_mfp"/>
    <property type="match status" value="1"/>
</dbReference>
<dbReference type="Pfam" id="PF25917">
    <property type="entry name" value="BSH_RND"/>
    <property type="match status" value="1"/>
</dbReference>
<dbReference type="PANTHER" id="PTHR30469:SF15">
    <property type="entry name" value="HLYD FAMILY OF SECRETION PROTEINS"/>
    <property type="match status" value="1"/>
</dbReference>
<dbReference type="InterPro" id="IPR058792">
    <property type="entry name" value="Beta-barrel_RND_2"/>
</dbReference>
<evidence type="ECO:0000256" key="2">
    <source>
        <dbReference type="ARBA" id="ARBA00009477"/>
    </source>
</evidence>
<comment type="similarity">
    <text evidence="2">Belongs to the membrane fusion protein (MFP) (TC 8.A.1) family.</text>
</comment>
<dbReference type="Gene3D" id="1.10.287.470">
    <property type="entry name" value="Helix hairpin bin"/>
    <property type="match status" value="1"/>
</dbReference>
<dbReference type="OrthoDB" id="9806939at2"/>
<reference evidence="8 9" key="1">
    <citation type="submission" date="2018-04" db="EMBL/GenBank/DDBJ databases">
        <title>Chitinophaga fuyangensis sp. nov., isolated from soil in a chemical factory.</title>
        <authorList>
            <person name="Chen K."/>
        </authorList>
    </citation>
    <scope>NUCLEOTIDE SEQUENCE [LARGE SCALE GENOMIC DNA]</scope>
    <source>
        <strain evidence="8 9">LY-1</strain>
    </source>
</reference>
<feature type="domain" description="Multidrug resistance protein MdtA-like barrel-sandwich hybrid" evidence="5">
    <location>
        <begin position="87"/>
        <end position="213"/>
    </location>
</feature>
<dbReference type="RefSeq" id="WP_108686426.1">
    <property type="nucleotide sequence ID" value="NZ_QCYK01000001.1"/>
</dbReference>
<proteinExistence type="inferred from homology"/>
<dbReference type="InterPro" id="IPR006143">
    <property type="entry name" value="RND_pump_MFP"/>
</dbReference>
<dbReference type="PROSITE" id="PS51257">
    <property type="entry name" value="PROKAR_LIPOPROTEIN"/>
    <property type="match status" value="1"/>
</dbReference>
<comment type="subcellular location">
    <subcellularLocation>
        <location evidence="1">Cell envelope</location>
    </subcellularLocation>
</comment>
<comment type="caution">
    <text evidence="8">The sequence shown here is derived from an EMBL/GenBank/DDBJ whole genome shotgun (WGS) entry which is preliminary data.</text>
</comment>
<dbReference type="PANTHER" id="PTHR30469">
    <property type="entry name" value="MULTIDRUG RESISTANCE PROTEIN MDTA"/>
    <property type="match status" value="1"/>
</dbReference>
<evidence type="ECO:0000256" key="1">
    <source>
        <dbReference type="ARBA" id="ARBA00004196"/>
    </source>
</evidence>
<dbReference type="GO" id="GO:1990281">
    <property type="term" value="C:efflux pump complex"/>
    <property type="evidence" value="ECO:0007669"/>
    <property type="project" value="TreeGrafter"/>
</dbReference>
<gene>
    <name evidence="8" type="ORF">DCC81_00925</name>
</gene>
<evidence type="ECO:0000259" key="7">
    <source>
        <dbReference type="Pfam" id="PF25967"/>
    </source>
</evidence>
<dbReference type="Pfam" id="PF25967">
    <property type="entry name" value="RND-MFP_C"/>
    <property type="match status" value="1"/>
</dbReference>
<dbReference type="Gene3D" id="2.40.30.170">
    <property type="match status" value="1"/>
</dbReference>
<evidence type="ECO:0000256" key="3">
    <source>
        <dbReference type="ARBA" id="ARBA00022448"/>
    </source>
</evidence>